<dbReference type="EMBL" id="JAVCQK010000015">
    <property type="protein sequence ID" value="MFH7517620.1"/>
    <property type="molecule type" value="Genomic_DNA"/>
</dbReference>
<organism evidence="1 2">
    <name type="scientific">Pseudomonas syringae pv. tagetis</name>
    <dbReference type="NCBI Taxonomy" id="129140"/>
    <lineage>
        <taxon>Bacteria</taxon>
        <taxon>Pseudomonadati</taxon>
        <taxon>Pseudomonadota</taxon>
        <taxon>Gammaproteobacteria</taxon>
        <taxon>Pseudomonadales</taxon>
        <taxon>Pseudomonadaceae</taxon>
        <taxon>Pseudomonas</taxon>
    </lineage>
</organism>
<keyword evidence="2" id="KW-1185">Reference proteome</keyword>
<comment type="caution">
    <text evidence="1">The sequence shown here is derived from an EMBL/GenBank/DDBJ whole genome shotgun (WGS) entry which is preliminary data.</text>
</comment>
<name>A0ABW7NRY6_9PSED</name>
<accession>A0ABW7NRY6</accession>
<protein>
    <recommendedName>
        <fullName evidence="3">Secreted protein</fullName>
    </recommendedName>
</protein>
<evidence type="ECO:0008006" key="3">
    <source>
        <dbReference type="Google" id="ProtNLM"/>
    </source>
</evidence>
<gene>
    <name evidence="1" type="ORF">RA271_20835</name>
</gene>
<dbReference type="GeneID" id="96220067"/>
<evidence type="ECO:0000313" key="1">
    <source>
        <dbReference type="EMBL" id="MFH7517620.1"/>
    </source>
</evidence>
<evidence type="ECO:0000313" key="2">
    <source>
        <dbReference type="Proteomes" id="UP001610657"/>
    </source>
</evidence>
<dbReference type="Proteomes" id="UP001610657">
    <property type="component" value="Unassembled WGS sequence"/>
</dbReference>
<sequence>MVIDRKFPPRLLPMSMLAIVVPLDRSKTENNTRAMLSHVKKENNIAKNLRRVSFIKMFSPRVFSLTVGVGSGSTLSMSLRPKVAIAARAAM</sequence>
<reference evidence="1 2" key="1">
    <citation type="submission" date="2023-08" db="EMBL/GenBank/DDBJ databases">
        <title>Genomic and mutational analysis of Pseudomonas syringae pv. tagetis EB037 pathogenicity on sunflower.</title>
        <authorList>
            <person name="Maul J.E."/>
        </authorList>
    </citation>
    <scope>NUCLEOTIDE SEQUENCE [LARGE SCALE GENOMIC DNA]</scope>
    <source>
        <strain evidence="1 2">EB037_T1</strain>
    </source>
</reference>
<proteinExistence type="predicted"/>
<dbReference type="RefSeq" id="WP_147479874.1">
    <property type="nucleotide sequence ID" value="NZ_CP092923.1"/>
</dbReference>